<keyword evidence="1" id="KW-0687">Ribonucleoprotein</keyword>
<evidence type="ECO:0000313" key="2">
    <source>
        <dbReference type="Proteomes" id="UP001056778"/>
    </source>
</evidence>
<organism evidence="1 2">
    <name type="scientific">Holotrichia oblita</name>
    <name type="common">Chafer beetle</name>
    <dbReference type="NCBI Taxonomy" id="644536"/>
    <lineage>
        <taxon>Eukaryota</taxon>
        <taxon>Metazoa</taxon>
        <taxon>Ecdysozoa</taxon>
        <taxon>Arthropoda</taxon>
        <taxon>Hexapoda</taxon>
        <taxon>Insecta</taxon>
        <taxon>Pterygota</taxon>
        <taxon>Neoptera</taxon>
        <taxon>Endopterygota</taxon>
        <taxon>Coleoptera</taxon>
        <taxon>Polyphaga</taxon>
        <taxon>Scarabaeiformia</taxon>
        <taxon>Scarabaeidae</taxon>
        <taxon>Melolonthinae</taxon>
        <taxon>Holotrichia</taxon>
    </lineage>
</organism>
<evidence type="ECO:0000313" key="1">
    <source>
        <dbReference type="EMBL" id="KAI4471573.1"/>
    </source>
</evidence>
<protein>
    <submittedName>
        <fullName evidence="1">Mitochondrial 39s ribosomal protein l42</fullName>
    </submittedName>
</protein>
<accession>A0ACB9TXT5</accession>
<comment type="caution">
    <text evidence="1">The sequence shown here is derived from an EMBL/GenBank/DDBJ whole genome shotgun (WGS) entry which is preliminary data.</text>
</comment>
<dbReference type="Proteomes" id="UP001056778">
    <property type="component" value="Chromosome 1"/>
</dbReference>
<gene>
    <name evidence="1" type="ORF">MML48_1g08687</name>
</gene>
<proteinExistence type="predicted"/>
<keyword evidence="1" id="KW-0689">Ribosomal protein</keyword>
<sequence length="120" mass="13876">MATALRVSLLRNNILRCYSTTTTTAKVAVTSDESTYVVWHPKQDFPYECTKPLPEIENSEAANTVLKTSYTPEIQAVFNKKSPAIARQELMNMTYTTKHRWFPRARDKKAKKTPMDREYL</sequence>
<name>A0ACB9TXT5_HOLOL</name>
<reference evidence="1" key="1">
    <citation type="submission" date="2022-04" db="EMBL/GenBank/DDBJ databases">
        <title>Chromosome-scale genome assembly of Holotrichia oblita Faldermann.</title>
        <authorList>
            <person name="Rongchong L."/>
        </authorList>
    </citation>
    <scope>NUCLEOTIDE SEQUENCE</scope>
    <source>
        <strain evidence="1">81SQS9</strain>
    </source>
</reference>
<dbReference type="EMBL" id="CM043015">
    <property type="protein sequence ID" value="KAI4471573.1"/>
    <property type="molecule type" value="Genomic_DNA"/>
</dbReference>
<keyword evidence="2" id="KW-1185">Reference proteome</keyword>